<dbReference type="InterPro" id="IPR039426">
    <property type="entry name" value="TonB-dep_rcpt-like"/>
</dbReference>
<evidence type="ECO:0000256" key="3">
    <source>
        <dbReference type="ARBA" id="ARBA00022448"/>
    </source>
</evidence>
<dbReference type="OrthoDB" id="9760333at2"/>
<reference evidence="18" key="1">
    <citation type="journal article" date="2013" name="Genome Announc.">
        <title>Draft Genome Sequence of the Dimorphic Prosthecate Bacterium Brevundimonas abyssalis TAR-001T.</title>
        <authorList>
            <person name="Tsubouchi T."/>
            <person name="Nishi S."/>
            <person name="Usui K."/>
            <person name="Shimane Y."/>
            <person name="Takaki Y."/>
            <person name="Maruyama T."/>
            <person name="Hatada Y."/>
        </authorList>
    </citation>
    <scope>NUCLEOTIDE SEQUENCE [LARGE SCALE GENOMIC DNA]</scope>
    <source>
        <strain evidence="18">TAR-001</strain>
    </source>
</reference>
<evidence type="ECO:0000256" key="4">
    <source>
        <dbReference type="ARBA" id="ARBA00022452"/>
    </source>
</evidence>
<dbReference type="InterPro" id="IPR036942">
    <property type="entry name" value="Beta-barrel_TonB_sf"/>
</dbReference>
<feature type="signal peptide" evidence="14">
    <location>
        <begin position="1"/>
        <end position="21"/>
    </location>
</feature>
<dbReference type="NCBIfam" id="TIGR01785">
    <property type="entry name" value="TonB-hemin"/>
    <property type="match status" value="1"/>
</dbReference>
<evidence type="ECO:0000256" key="8">
    <source>
        <dbReference type="ARBA" id="ARBA00023136"/>
    </source>
</evidence>
<feature type="compositionally biased region" description="Polar residues" evidence="13">
    <location>
        <begin position="236"/>
        <end position="247"/>
    </location>
</feature>
<dbReference type="Pfam" id="PF07715">
    <property type="entry name" value="Plug"/>
    <property type="match status" value="1"/>
</dbReference>
<comment type="subcellular location">
    <subcellularLocation>
        <location evidence="1 11">Cell outer membrane</location>
        <topology evidence="1 11">Multi-pass membrane protein</topology>
    </subcellularLocation>
</comment>
<evidence type="ECO:0000313" key="17">
    <source>
        <dbReference type="EMBL" id="GAD60586.1"/>
    </source>
</evidence>
<dbReference type="GO" id="GO:0015344">
    <property type="term" value="F:siderophore uptake transmembrane transporter activity"/>
    <property type="evidence" value="ECO:0007669"/>
    <property type="project" value="TreeGrafter"/>
</dbReference>
<dbReference type="InterPro" id="IPR037066">
    <property type="entry name" value="Plug_dom_sf"/>
</dbReference>
<keyword evidence="18" id="KW-1185">Reference proteome</keyword>
<keyword evidence="3 11" id="KW-0813">Transport</keyword>
<evidence type="ECO:0000256" key="11">
    <source>
        <dbReference type="PROSITE-ProRule" id="PRU01360"/>
    </source>
</evidence>
<name>A0A8E0NE22_9CAUL</name>
<keyword evidence="5 11" id="KW-0812">Transmembrane</keyword>
<evidence type="ECO:0000259" key="15">
    <source>
        <dbReference type="Pfam" id="PF00593"/>
    </source>
</evidence>
<dbReference type="AlphaFoldDB" id="A0A8E0NE22"/>
<proteinExistence type="inferred from homology"/>
<dbReference type="GO" id="GO:0044718">
    <property type="term" value="P:siderophore transmembrane transport"/>
    <property type="evidence" value="ECO:0007669"/>
    <property type="project" value="TreeGrafter"/>
</dbReference>
<dbReference type="InterPro" id="IPR011276">
    <property type="entry name" value="TonB_haem/Hb_rcpt"/>
</dbReference>
<evidence type="ECO:0000256" key="14">
    <source>
        <dbReference type="SAM" id="SignalP"/>
    </source>
</evidence>
<dbReference type="InterPro" id="IPR010949">
    <property type="entry name" value="TonB_Hb/transfer/lactofer_rcpt"/>
</dbReference>
<keyword evidence="8 11" id="KW-0472">Membrane</keyword>
<evidence type="ECO:0000256" key="1">
    <source>
        <dbReference type="ARBA" id="ARBA00004571"/>
    </source>
</evidence>
<dbReference type="PANTHER" id="PTHR30069:SF29">
    <property type="entry name" value="HEMOGLOBIN AND HEMOGLOBIN-HAPTOGLOBIN-BINDING PROTEIN 1-RELATED"/>
    <property type="match status" value="1"/>
</dbReference>
<evidence type="ECO:0000256" key="2">
    <source>
        <dbReference type="ARBA" id="ARBA00009810"/>
    </source>
</evidence>
<dbReference type="GO" id="GO:0015232">
    <property type="term" value="F:heme transmembrane transporter activity"/>
    <property type="evidence" value="ECO:0007669"/>
    <property type="project" value="InterPro"/>
</dbReference>
<evidence type="ECO:0000256" key="10">
    <source>
        <dbReference type="ARBA" id="ARBA00023237"/>
    </source>
</evidence>
<dbReference type="CDD" id="cd01347">
    <property type="entry name" value="ligand_gated_channel"/>
    <property type="match status" value="1"/>
</dbReference>
<dbReference type="EMBL" id="BATC01000090">
    <property type="protein sequence ID" value="GAD60586.1"/>
    <property type="molecule type" value="Genomic_DNA"/>
</dbReference>
<dbReference type="SUPFAM" id="SSF56935">
    <property type="entry name" value="Porins"/>
    <property type="match status" value="1"/>
</dbReference>
<comment type="caution">
    <text evidence="17">The sequence shown here is derived from an EMBL/GenBank/DDBJ whole genome shotgun (WGS) entry which is preliminary data.</text>
</comment>
<evidence type="ECO:0000256" key="9">
    <source>
        <dbReference type="ARBA" id="ARBA00023170"/>
    </source>
</evidence>
<protein>
    <submittedName>
        <fullName evidence="17">TonB-dependent hemin, ferrichrome receptor</fullName>
    </submittedName>
</protein>
<evidence type="ECO:0000256" key="7">
    <source>
        <dbReference type="ARBA" id="ARBA00023077"/>
    </source>
</evidence>
<dbReference type="InterPro" id="IPR000531">
    <property type="entry name" value="Beta-barrel_TonB"/>
</dbReference>
<dbReference type="Gene3D" id="2.170.130.10">
    <property type="entry name" value="TonB-dependent receptor, plug domain"/>
    <property type="match status" value="1"/>
</dbReference>
<feature type="domain" description="TonB-dependent receptor plug" evidence="16">
    <location>
        <begin position="49"/>
        <end position="168"/>
    </location>
</feature>
<keyword evidence="7 12" id="KW-0798">TonB box</keyword>
<dbReference type="Pfam" id="PF00593">
    <property type="entry name" value="TonB_dep_Rec_b-barrel"/>
    <property type="match status" value="1"/>
</dbReference>
<comment type="similarity">
    <text evidence="2 11 12">Belongs to the TonB-dependent receptor family.</text>
</comment>
<keyword evidence="6 14" id="KW-0732">Signal</keyword>
<feature type="domain" description="TonB-dependent receptor-like beta-barrel" evidence="15">
    <location>
        <begin position="262"/>
        <end position="702"/>
    </location>
</feature>
<keyword evidence="9 17" id="KW-0675">Receptor</keyword>
<keyword evidence="4 11" id="KW-1134">Transmembrane beta strand</keyword>
<evidence type="ECO:0000256" key="6">
    <source>
        <dbReference type="ARBA" id="ARBA00022729"/>
    </source>
</evidence>
<evidence type="ECO:0000259" key="16">
    <source>
        <dbReference type="Pfam" id="PF07715"/>
    </source>
</evidence>
<accession>A0A8E0NE22</accession>
<evidence type="ECO:0000256" key="5">
    <source>
        <dbReference type="ARBA" id="ARBA00022692"/>
    </source>
</evidence>
<dbReference type="NCBIfam" id="TIGR01786">
    <property type="entry name" value="TonB-hemlactrns"/>
    <property type="match status" value="1"/>
</dbReference>
<evidence type="ECO:0000256" key="12">
    <source>
        <dbReference type="RuleBase" id="RU003357"/>
    </source>
</evidence>
<gene>
    <name evidence="17" type="ORF">MBEBAB_2836</name>
</gene>
<organism evidence="17 18">
    <name type="scientific">Brevundimonas abyssalis TAR-001</name>
    <dbReference type="NCBI Taxonomy" id="1391729"/>
    <lineage>
        <taxon>Bacteria</taxon>
        <taxon>Pseudomonadati</taxon>
        <taxon>Pseudomonadota</taxon>
        <taxon>Alphaproteobacteria</taxon>
        <taxon>Caulobacterales</taxon>
        <taxon>Caulobacteraceae</taxon>
        <taxon>Brevundimonas</taxon>
    </lineage>
</organism>
<feature type="chain" id="PRO_5034346047" evidence="14">
    <location>
        <begin position="22"/>
        <end position="741"/>
    </location>
</feature>
<dbReference type="Proteomes" id="UP000016569">
    <property type="component" value="Unassembled WGS sequence"/>
</dbReference>
<sequence>MRTFLLSTSAVLSLTAGAAWAETDLEGTVEAPQVAPVTVIATRNETRTDEIPVTVSVITAEEIEANLYTDIKDLVRFEPGVSVPTSPQRFTAALSGAGRDGNSGFTIRGMGGDRVLIVTDGIRMPDGFSFGAQNVGRGGYNDLDLMQRVEILRGPASALYGSDGIAGAVSFTTRDPEDMLGGEAFTARARVGYASADESWTEGVSIAGSNGALSGLLAYTRRDGQETENQGDDFSETTARTAPNPMDLSSNAVLGKLVWQVAPNHRLRLTYDHYDSDLSGDALSSRGPAVPPFQPNATLQVLGEDEQARDRVSLDHRFTDAFGLDRGSMAVYWQDATTRQFTYEDRDPAADRTRDVTFDTRVYGLNAEGYRVFGRGGAVQHRVTFGGDWSESTQEAIRGGTVPGAGETFPNRPFPITDYSLSGLFIQNEMVLLDGRLSITPAVRYDWYELTPEADALYTGGPVEGQSDSHVSPKLGVVYWPTATFGLFANVAEGFKAPSPMQVNNAFSNPLFGYVSIPNPDLGPETSTSVEGGIRFRNVQVAGGDARLSLAAFRSDYDDFISQIVVSGSFTPADPAVYQYVNLGSVTVHGFEARGDIAWDNGFNATAAFSYADGEQTEAGVRASLPTIDPIKLVAGLGYAEPAGRWGGQAIVTWSAEKDANETDGLNCYDTCFTGDDFTLLDLTAYWNVNDSVTLRAGVFNVFDETYGWWSDIAGLLAASTVLDAYTQPGRNVSVSLALRY</sequence>
<keyword evidence="10 11" id="KW-0998">Cell outer membrane</keyword>
<evidence type="ECO:0000313" key="18">
    <source>
        <dbReference type="Proteomes" id="UP000016569"/>
    </source>
</evidence>
<dbReference type="Gene3D" id="2.40.170.20">
    <property type="entry name" value="TonB-dependent receptor, beta-barrel domain"/>
    <property type="match status" value="1"/>
</dbReference>
<dbReference type="RefSeq" id="WP_021698680.1">
    <property type="nucleotide sequence ID" value="NZ_BATC01000090.1"/>
</dbReference>
<dbReference type="PROSITE" id="PS52016">
    <property type="entry name" value="TONB_DEPENDENT_REC_3"/>
    <property type="match status" value="1"/>
</dbReference>
<evidence type="ECO:0000256" key="13">
    <source>
        <dbReference type="SAM" id="MobiDB-lite"/>
    </source>
</evidence>
<dbReference type="PANTHER" id="PTHR30069">
    <property type="entry name" value="TONB-DEPENDENT OUTER MEMBRANE RECEPTOR"/>
    <property type="match status" value="1"/>
</dbReference>
<feature type="region of interest" description="Disordered" evidence="13">
    <location>
        <begin position="224"/>
        <end position="247"/>
    </location>
</feature>
<dbReference type="GO" id="GO:0009279">
    <property type="term" value="C:cell outer membrane"/>
    <property type="evidence" value="ECO:0007669"/>
    <property type="project" value="UniProtKB-SubCell"/>
</dbReference>
<dbReference type="InterPro" id="IPR012910">
    <property type="entry name" value="Plug_dom"/>
</dbReference>